<sequence>MGGIEIQGRAKSYADAVNFAASVGKLADKHDLEAEICLRTPTVHLRLAASMRAGVHPEHIELAKAIEDLEAAADVPLEAASVSTMEIAIDAVDIPKVKAFWMALMGYESIGPFSLIDPNRGLPSVWFQQADQARSQRNNIHFDIHLSPEQLQPRIEAALNAGGTLLSDLKGTDGGEVRSAAPLASATAY</sequence>
<dbReference type="KEGG" id="nav:JQS30_12715"/>
<accession>A0A895XI47</accession>
<dbReference type="Gene3D" id="3.10.180.10">
    <property type="entry name" value="2,3-Dihydroxybiphenyl 1,2-Dioxygenase, domain 1"/>
    <property type="match status" value="1"/>
</dbReference>
<dbReference type="InterPro" id="IPR029068">
    <property type="entry name" value="Glyas_Bleomycin-R_OHBP_Dase"/>
</dbReference>
<name>A0A895XI47_9ACTN</name>
<dbReference type="AlphaFoldDB" id="A0A895XI47"/>
<dbReference type="Pfam" id="PF18029">
    <property type="entry name" value="Glyoxalase_6"/>
    <property type="match status" value="1"/>
</dbReference>
<reference evidence="2" key="1">
    <citation type="submission" date="2021-02" db="EMBL/GenBank/DDBJ databases">
        <title>Natronoglycomyces albus gen. nov., sp. nov, a haloalkaliphilic actinobacterium from a soda solonchak soil.</title>
        <authorList>
            <person name="Sorokin D.Y."/>
            <person name="Khijniak T.V."/>
            <person name="Zakharycheva A.P."/>
            <person name="Boueva O.V."/>
            <person name="Ariskina E.V."/>
            <person name="Hahnke R.L."/>
            <person name="Bunk B."/>
            <person name="Sproer C."/>
            <person name="Schumann P."/>
            <person name="Evtushenko L.I."/>
            <person name="Kublanov I.V."/>
        </authorList>
    </citation>
    <scope>NUCLEOTIDE SEQUENCE</scope>
    <source>
        <strain evidence="2">DSM 106290</strain>
    </source>
</reference>
<protein>
    <submittedName>
        <fullName evidence="2">4a-hydroxytetrahydrobiopterin dehydratase</fullName>
    </submittedName>
</protein>
<organism evidence="2 3">
    <name type="scientific">Natronoglycomyces albus</name>
    <dbReference type="NCBI Taxonomy" id="2811108"/>
    <lineage>
        <taxon>Bacteria</taxon>
        <taxon>Bacillati</taxon>
        <taxon>Actinomycetota</taxon>
        <taxon>Actinomycetes</taxon>
        <taxon>Glycomycetales</taxon>
        <taxon>Glycomycetaceae</taxon>
        <taxon>Natronoglycomyces</taxon>
    </lineage>
</organism>
<dbReference type="EMBL" id="CP070496">
    <property type="protein sequence ID" value="QSB04627.1"/>
    <property type="molecule type" value="Genomic_DNA"/>
</dbReference>
<proteinExistence type="predicted"/>
<feature type="domain" description="Glyoxalase-like" evidence="1">
    <location>
        <begin position="87"/>
        <end position="174"/>
    </location>
</feature>
<dbReference type="SUPFAM" id="SSF55248">
    <property type="entry name" value="PCD-like"/>
    <property type="match status" value="1"/>
</dbReference>
<evidence type="ECO:0000313" key="3">
    <source>
        <dbReference type="Proteomes" id="UP000662939"/>
    </source>
</evidence>
<keyword evidence="3" id="KW-1185">Reference proteome</keyword>
<evidence type="ECO:0000259" key="1">
    <source>
        <dbReference type="Pfam" id="PF18029"/>
    </source>
</evidence>
<dbReference type="GO" id="GO:0008124">
    <property type="term" value="F:4-alpha-hydroxytetrahydrobiopterin dehydratase activity"/>
    <property type="evidence" value="ECO:0007669"/>
    <property type="project" value="InterPro"/>
</dbReference>
<evidence type="ECO:0000313" key="2">
    <source>
        <dbReference type="EMBL" id="QSB04627.1"/>
    </source>
</evidence>
<dbReference type="Gene3D" id="3.30.1360.20">
    <property type="entry name" value="Transcriptional coactivator/pterin dehydratase"/>
    <property type="match status" value="1"/>
</dbReference>
<gene>
    <name evidence="2" type="ORF">JQS30_12715</name>
</gene>
<dbReference type="Proteomes" id="UP000662939">
    <property type="component" value="Chromosome"/>
</dbReference>
<dbReference type="GO" id="GO:0006729">
    <property type="term" value="P:tetrahydrobiopterin biosynthetic process"/>
    <property type="evidence" value="ECO:0007669"/>
    <property type="project" value="InterPro"/>
</dbReference>
<dbReference type="RefSeq" id="WP_213170624.1">
    <property type="nucleotide sequence ID" value="NZ_CP070496.1"/>
</dbReference>
<dbReference type="InterPro" id="IPR041581">
    <property type="entry name" value="Glyoxalase_6"/>
</dbReference>
<dbReference type="InterPro" id="IPR036428">
    <property type="entry name" value="PCD_sf"/>
</dbReference>